<organism evidence="1 2">
    <name type="scientific">Cutibacterium modestum</name>
    <dbReference type="NCBI Taxonomy" id="2559073"/>
    <lineage>
        <taxon>Bacteria</taxon>
        <taxon>Bacillati</taxon>
        <taxon>Actinomycetota</taxon>
        <taxon>Actinomycetes</taxon>
        <taxon>Propionibacteriales</taxon>
        <taxon>Propionibacteriaceae</taxon>
        <taxon>Cutibacterium</taxon>
    </lineage>
</organism>
<dbReference type="EMBL" id="AP024747">
    <property type="protein sequence ID" value="BCY24236.1"/>
    <property type="molecule type" value="Genomic_DNA"/>
</dbReference>
<evidence type="ECO:0000313" key="2">
    <source>
        <dbReference type="Proteomes" id="UP000825072"/>
    </source>
</evidence>
<evidence type="ECO:0000313" key="1">
    <source>
        <dbReference type="EMBL" id="BCY24236.1"/>
    </source>
</evidence>
<dbReference type="Proteomes" id="UP000825072">
    <property type="component" value="Chromosome 1"/>
</dbReference>
<gene>
    <name evidence="1" type="ORF">KB1_02260</name>
</gene>
<reference evidence="1" key="1">
    <citation type="submission" date="2021-06" db="EMBL/GenBank/DDBJ databases">
        <title>Genome sequence of Cutibacterium modestum strain KB17-24694.</title>
        <authorList>
            <person name="Dekio I."/>
            <person name="Asahina A."/>
            <person name="Nishida M."/>
        </authorList>
    </citation>
    <scope>NUCLEOTIDE SEQUENCE</scope>
    <source>
        <strain evidence="1">KB17-24694</strain>
    </source>
</reference>
<sequence>MEKRWTRSLPVVTEMIDTVNGGAISEQTDAQGDLFALRGTPRTVSSPPR</sequence>
<protein>
    <submittedName>
        <fullName evidence="1">Uncharacterized protein</fullName>
    </submittedName>
</protein>
<proteinExistence type="predicted"/>
<accession>A0AAD1KNJ7</accession>
<name>A0AAD1KNJ7_9ACTN</name>
<dbReference type="AlphaFoldDB" id="A0AAD1KNJ7"/>